<protein>
    <submittedName>
        <fullName evidence="1">Membrane associated protein</fullName>
    </submittedName>
</protein>
<organism evidence="1">
    <name type="scientific">Bodo saltans virus</name>
    <dbReference type="NCBI Taxonomy" id="2024608"/>
    <lineage>
        <taxon>Viruses</taxon>
        <taxon>Varidnaviria</taxon>
        <taxon>Bamfordvirae</taxon>
        <taxon>Nucleocytoviricota</taxon>
        <taxon>Megaviricetes</taxon>
        <taxon>Imitervirales</taxon>
        <taxon>Mimiviridae</taxon>
        <taxon>Klosneuvirinae</taxon>
        <taxon>Theiavirus</taxon>
        <taxon>Theiavirus salishense</taxon>
    </lineage>
</organism>
<proteinExistence type="predicted"/>
<reference evidence="1" key="1">
    <citation type="journal article" date="2017" name="Elife">
        <title>The kinetoplastid-infecting Bodo saltans virus (BsV), a window into the most abundant giant viruses in the sea.</title>
        <authorList>
            <person name="Deeg C.M."/>
            <person name="Chow C.-E.T."/>
            <person name="Suttle C.A."/>
        </authorList>
    </citation>
    <scope>NUCLEOTIDE SEQUENCE</scope>
    <source>
        <strain evidence="1">NG1</strain>
    </source>
</reference>
<dbReference type="InterPro" id="IPR053108">
    <property type="entry name" value="Chlamydial_TARP"/>
</dbReference>
<dbReference type="EMBL" id="MF782455">
    <property type="protein sequence ID" value="ATZ80938.1"/>
    <property type="molecule type" value="Genomic_DNA"/>
</dbReference>
<dbReference type="PANTHER" id="PTHR36975:SF5">
    <property type="entry name" value="TRANSLOCATED ACTIN-RECRUITING PHOSPHOPROTEIN"/>
    <property type="match status" value="1"/>
</dbReference>
<accession>A0A2H4UVI4</accession>
<sequence length="2716" mass="273681">MYNYRGNTSDSNNPSTITGHVIVDSMPSVTLTPGTVEIGVVTVSNNFALESTLETSNTKLNTINTSVGITNTKLDTVNTNIGTSNTKLDTVNTNIGTSNTKLDTVNTNIGTTNTTLGTTNTKLDTINTSVGSVDTSVGTVNTTLGTTNTKLDTINTSVGTVNTSVGTVDTTLGITNTKLDTVNTNIGTTNTTLGTTNTKLDTINTSVGDVNTSVGTVNTSIGTTNTTLGTTNTKLDTINTSVGTVNTTLSTLILGQGSVTTGQSGSLAQGAVTTAAPTYTTGNTNPLSLTTTGALRVDNSSVTQPVSGTVAISNSFALDATLGTTNTKLDTINTSVGTVNTSVGTVNTSVGTVNTTLGTTNTKLDTINTSVGTVNTTLGTLILGQGSVTTGQSGSLSQGAVTTSAPTYTTGNTNPLSLTTTGALRVDNSSVTQPVSGTVAISNSFALDATLGTTNTKLDTINTSVGTVNTSVGTVNTSVGTVNTTLGTTNTKLDTINTSIGTVNTSVGTVNTSVGTVNTTLGTTNTKLDTINTSVGTVNTTLGTLILGQGSTTTGQSGSLSQGAVTTAAPTYTTGNTNPLSLTTTGALRVDNSAVTQPVSGTIAVSNSFALDTTLGTTNTKLDTINTSVGTVNTSVGTVNTSIGTVNTTLGTTNAKLDTINTSIGTVNTSVGTVNTTLGTLILGQGSTTTGQSGSLSQGAVTTAAPTYITGNTNPLSLTTVGALRVDNSAVTQPVSGTIAVSNSFALDTTLGTTNTKLDTINTSVGTVNTSVGTVNTSVGTVNTTLGITNTKLDTINTSIGTVNTSVGTVNTTLGTLILGQGSATTGQSGCLSQGAVTTAAPTYTTGNTNPLSLTTTGALRVDNSAVTQPVSGTIAVSNSFALDTTLGTTNTKLDTINTSIGTVNTNVGTVNTSVGTVNTTLGTLILGQGSTTTGQSGSLVQGAVTTAAPTYTTGNTNPLSLTTTGALRVDNSAVTQPVSGTIAVSNSFALDTTLGTTNTKLDTINTSVGTVNTSVGTVNTSVGTVNTTLGTTNTKLDTINTSVGTVNTTLGTLILGQGSTTTGQSGSLSQGAVTTAAPTYTTGNTNPLSLTTAGALRVDNSAVTQPVSGTIAVSNSFALDTTLGTTNTKLDTINTSVGTVNTTLGTTNTKLDTINTSIGTVNTSVGTVNTTLGTLILGQGSTTAGQSGSLAQGAVTTAAPTYTTGNTNPLSLTTVGALRVDNSAVTQPVSGTIAVSNSFALDATLGTTNTKLDTINTSVGTVNTSVGTVNTSVGTVNTTLGTTNTKLDTINTSVGTVNTTLGTLILGQGSTTTGQSGSLSQGAVTTAAPTYTTGNTNPLSLTTTGALRVDNSAVTQPVSGTIAVSNNFALDATLGTTNTKLDTINTSIGTVNTSVGTVNTTLGTTNTKLDTINTSVGTVNTSVGTVNTTLGTLILGQGSTTTGQSGSLSQGAVTTAAPTYTTGNTNPLSLTTAGALRVDNSAVTQPVSGTIAVSNSFALDATLGTTNTKLDTINTSVGTVNTSVGTVNTSVGTVNTTLGTTNTKLDTINTSIGTVNTSVGTVNTSIGTVNTSVGTVNTTLGTLILGQGSTTTGQSGSLSQGAVTTAAPTYTTGNTNPLSLTTAGALRVDNSAVTQPISGTIAVSNSFALDATLSSTNTKLDTINTSIGTVNTSVGTVNTTLGTTNTKLDTINTSVGTVNTSVGTVNTTLGTLILGQGSTTTGQSGSLSQGAVTTAAPTYITGNTNPLSLTTVGALRVDNSAVTQPVSGTIAVSNSFALDTTLGTTNTKLDTINTSVGTVNTSVGTVNTTLGTTNTKLDTINTSIGTVNTSVGTVNTTLGTLILGQGSTTTGQSGALSQGAVTTAAPTYTTGNTNPLSLTIAGALRVDNSAVTQPVSGTVAISNSFALDATLNSTNTKLDTINTSIGTVNTSIGTVNTSIGTVNTSVGTVNTTLGTLILGQGSTTSGQLGSLSQGAVTTAAPTYTTGKTNPLSLTTNGELRIVNENISSTGNTSTNNIGGTTTLNGTITNSATTITLTSAAQFPSSGTIKIDSEYISYTAISVNDITGCTRGAFNSTAATHTSGTSVIGVFIGTAELNIKSDVMVSLTTNITGTEYFDFSNDGTIWSAYPTTGFAISSNIQEFHIAVKGNRYFRVRFETSSASQSTSFAIYTYYGTFSQGKLPLNQTITSDSDSIITRSIISGQTDGGSYLNATMSSIGHLECAIREPMLPFGSLHTENIFPIFQSDAIYGLNDGQVISFSTGSGSTSASNQLFVTSTGTTIYSSGTLQSRKRLKYRVGQGVIARLSCYFSAPVANSYQLVGLGHAEDGIYFGYGNTSNLSDTSFGILYVRGGKREIRTLTITTASSTTESITITLNGTANSIPVTNSGNIQRTVWEISVGTYAGWSAYPSGATIVFINNSAGVASGTYSITGTTVVGSFAQTRAGAASTDTFIPQSSWNIDPVDGTGYSGITLDPSKGNVYQIFLRDMGFGAFTFAIEAVTHLHSTWIFVHTISNPNSRTDTTFTIPSFPASIITYSAGSTTNLNTYCSSFSGFIEGTKIMNGNRFTYTRISAGIGTSPTYQTLFTVYNKNYFGGKVNQGVVNILSIQFAFRNSNSGGTIYLIRNASLVGNPNFADYDSTSCTQYDTSATSCTIVNNRQIIWSGILADTGNITHDFKQEDDTITLQPGEWITVAGNTTASTASVFSATLNTREDI</sequence>
<dbReference type="Proteomes" id="UP000240325">
    <property type="component" value="Segment"/>
</dbReference>
<name>A0A2H4UVI4_9VIRU</name>
<evidence type="ECO:0000313" key="2">
    <source>
        <dbReference type="Proteomes" id="UP000240325"/>
    </source>
</evidence>
<dbReference type="SUPFAM" id="SSF57997">
    <property type="entry name" value="Tropomyosin"/>
    <property type="match status" value="1"/>
</dbReference>
<dbReference type="PANTHER" id="PTHR36975">
    <property type="match status" value="1"/>
</dbReference>
<gene>
    <name evidence="1" type="ORF">BMW23_0893</name>
</gene>
<evidence type="ECO:0000313" key="1">
    <source>
        <dbReference type="EMBL" id="ATZ80938.1"/>
    </source>
</evidence>
<keyword evidence="2" id="KW-1185">Reference proteome</keyword>